<dbReference type="PANTHER" id="PTHR37947">
    <property type="entry name" value="BLL2462 PROTEIN"/>
    <property type="match status" value="1"/>
</dbReference>
<evidence type="ECO:0000313" key="4">
    <source>
        <dbReference type="EMBL" id="TWT89960.1"/>
    </source>
</evidence>
<accession>A0A5C5ZRN7</accession>
<feature type="transmembrane region" description="Helical" evidence="2">
    <location>
        <begin position="792"/>
        <end position="810"/>
    </location>
</feature>
<dbReference type="OrthoDB" id="224647at2"/>
<protein>
    <recommendedName>
        <fullName evidence="3">VWFA domain-containing protein</fullName>
    </recommendedName>
</protein>
<dbReference type="PROSITE" id="PS50234">
    <property type="entry name" value="VWFA"/>
    <property type="match status" value="1"/>
</dbReference>
<feature type="transmembrane region" description="Helical" evidence="2">
    <location>
        <begin position="68"/>
        <end position="89"/>
    </location>
</feature>
<dbReference type="Gene3D" id="3.40.50.880">
    <property type="match status" value="1"/>
</dbReference>
<reference evidence="4 5" key="1">
    <citation type="submission" date="2019-02" db="EMBL/GenBank/DDBJ databases">
        <title>Deep-cultivation of Planctomycetes and their phenomic and genomic characterization uncovers novel biology.</title>
        <authorList>
            <person name="Wiegand S."/>
            <person name="Jogler M."/>
            <person name="Boedeker C."/>
            <person name="Pinto D."/>
            <person name="Vollmers J."/>
            <person name="Rivas-Marin E."/>
            <person name="Kohn T."/>
            <person name="Peeters S.H."/>
            <person name="Heuer A."/>
            <person name="Rast P."/>
            <person name="Oberbeckmann S."/>
            <person name="Bunk B."/>
            <person name="Jeske O."/>
            <person name="Meyerdierks A."/>
            <person name="Storesund J.E."/>
            <person name="Kallscheuer N."/>
            <person name="Luecker S."/>
            <person name="Lage O.M."/>
            <person name="Pohl T."/>
            <person name="Merkel B.J."/>
            <person name="Hornburger P."/>
            <person name="Mueller R.-W."/>
            <person name="Bruemmer F."/>
            <person name="Labrenz M."/>
            <person name="Spormann A.M."/>
            <person name="Op Den Camp H."/>
            <person name="Overmann J."/>
            <person name="Amann R."/>
            <person name="Jetten M.S.M."/>
            <person name="Mascher T."/>
            <person name="Medema M.H."/>
            <person name="Devos D.P."/>
            <person name="Kaster A.-K."/>
            <person name="Ovreas L."/>
            <person name="Rohde M."/>
            <person name="Galperin M.Y."/>
            <person name="Jogler C."/>
        </authorList>
    </citation>
    <scope>NUCLEOTIDE SEQUENCE [LARGE SCALE GENOMIC DNA]</scope>
    <source>
        <strain evidence="4 5">Mal64</strain>
    </source>
</reference>
<dbReference type="AlphaFoldDB" id="A0A5C5ZRN7"/>
<dbReference type="EMBL" id="SJPQ01000001">
    <property type="protein sequence ID" value="TWT89960.1"/>
    <property type="molecule type" value="Genomic_DNA"/>
</dbReference>
<gene>
    <name evidence="4" type="ORF">Mal64_03420</name>
</gene>
<dbReference type="SMART" id="SM00327">
    <property type="entry name" value="VWA"/>
    <property type="match status" value="1"/>
</dbReference>
<feature type="transmembrane region" description="Helical" evidence="2">
    <location>
        <begin position="36"/>
        <end position="56"/>
    </location>
</feature>
<dbReference type="PANTHER" id="PTHR37947:SF1">
    <property type="entry name" value="BLL2462 PROTEIN"/>
    <property type="match status" value="1"/>
</dbReference>
<organism evidence="4 5">
    <name type="scientific">Pseudobythopirellula maris</name>
    <dbReference type="NCBI Taxonomy" id="2527991"/>
    <lineage>
        <taxon>Bacteria</taxon>
        <taxon>Pseudomonadati</taxon>
        <taxon>Planctomycetota</taxon>
        <taxon>Planctomycetia</taxon>
        <taxon>Pirellulales</taxon>
        <taxon>Lacipirellulaceae</taxon>
        <taxon>Pseudobythopirellula</taxon>
    </lineage>
</organism>
<dbReference type="Proteomes" id="UP000315440">
    <property type="component" value="Unassembled WGS sequence"/>
</dbReference>
<dbReference type="InterPro" id="IPR036465">
    <property type="entry name" value="vWFA_dom_sf"/>
</dbReference>
<evidence type="ECO:0000256" key="1">
    <source>
        <dbReference type="SAM" id="MobiDB-lite"/>
    </source>
</evidence>
<feature type="domain" description="VWFA" evidence="3">
    <location>
        <begin position="102"/>
        <end position="284"/>
    </location>
</feature>
<name>A0A5C5ZRN7_9BACT</name>
<dbReference type="Gene3D" id="2.60.40.10">
    <property type="entry name" value="Immunoglobulins"/>
    <property type="match status" value="1"/>
</dbReference>
<comment type="caution">
    <text evidence="4">The sequence shown here is derived from an EMBL/GenBank/DDBJ whole genome shotgun (WGS) entry which is preliminary data.</text>
</comment>
<dbReference type="Gene3D" id="3.40.50.410">
    <property type="entry name" value="von Willebrand factor, type A domain"/>
    <property type="match status" value="1"/>
</dbReference>
<evidence type="ECO:0000313" key="5">
    <source>
        <dbReference type="Proteomes" id="UP000315440"/>
    </source>
</evidence>
<keyword evidence="2" id="KW-1133">Transmembrane helix</keyword>
<dbReference type="RefSeq" id="WP_146396110.1">
    <property type="nucleotide sequence ID" value="NZ_SJPQ01000001.1"/>
</dbReference>
<dbReference type="InterPro" id="IPR002035">
    <property type="entry name" value="VWF_A"/>
</dbReference>
<dbReference type="InterPro" id="IPR029062">
    <property type="entry name" value="Class_I_gatase-like"/>
</dbReference>
<evidence type="ECO:0000259" key="3">
    <source>
        <dbReference type="PROSITE" id="PS50234"/>
    </source>
</evidence>
<keyword evidence="2" id="KW-0472">Membrane</keyword>
<feature type="region of interest" description="Disordered" evidence="1">
    <location>
        <begin position="115"/>
        <end position="138"/>
    </location>
</feature>
<keyword evidence="5" id="KW-1185">Reference proteome</keyword>
<dbReference type="SUPFAM" id="SSF52317">
    <property type="entry name" value="Class I glutamine amidotransferase-like"/>
    <property type="match status" value="1"/>
</dbReference>
<dbReference type="CDD" id="cd00198">
    <property type="entry name" value="vWFA"/>
    <property type="match status" value="1"/>
</dbReference>
<keyword evidence="2" id="KW-0812">Transmembrane</keyword>
<proteinExistence type="predicted"/>
<sequence length="817" mass="86507">MSTPIGAAIASDTTADGDAWLRYETLGWDTLADQPVLLAVALVALAAAVIATVWFTWRERSASSPARLATLTTLRIAAIAAAVGAVVGVERRSVREVREPSRVVILIDNSLSMASPNAAPGDAPSGTPSGASESRSEAAAALVTRSGLVERLAERHRVSLATFSDRLRTINPPEEDPSGAGEPSPFGPAGAETRLGGAIEQALAQHAGASLAGLVLLTDGGHTTGPDPMATARTAKERGVLIHAVGYGPLVVAPNLVLREVAAPKKSYPGDDMAITVSVAAEGLDPESGAGLLGAEPVVTLRRRAALPQGAAGATTEVGREAVRFAPGESIGSAHFTATADQPGDWVYEATVASSLRESSTDDNLRSANVAVVDRVTKTLLLAGGPTRDFHFVRDQLHRDKRFVADVLLQSAAGAVSQDANRVLEAFPSKLEEIDAYDAVVAFDPDWSRLTARQIETLQMWVSRRGGGLIIEPGAVGASRTRFGDQDAVVARLSPVNVAWSLASHTLPPDKPSPVRLTPAGQSSEFLRLSSGFTNDAAAGGAAGWNAFPGFYRVVPSAEPKPAATVYAYALDETEGRRVLFAEQFYGGGRVFYTATSELWRLRRQDTTWFTTFYTNLLRHVSQGRLLAQSGAGALALDRDRYEAGDEAELRLSINSSAAFDPATAAAIVTLADQPQRSVRLEAVEGEESVYRATLRVDRPGDLRAAVALGDAAELLEAEATVVAPRLESKRATQDADLLRSIARATGGAYYADNPTAIHGADDLAPLAEAIPSQAETRFVHGELDADFARRLSAWLLGVLCLCLILEWTLRRFWRLA</sequence>
<feature type="region of interest" description="Disordered" evidence="1">
    <location>
        <begin position="164"/>
        <end position="192"/>
    </location>
</feature>
<dbReference type="InterPro" id="IPR013783">
    <property type="entry name" value="Ig-like_fold"/>
</dbReference>
<feature type="compositionally biased region" description="Low complexity" evidence="1">
    <location>
        <begin position="129"/>
        <end position="138"/>
    </location>
</feature>
<dbReference type="SUPFAM" id="SSF53300">
    <property type="entry name" value="vWA-like"/>
    <property type="match status" value="1"/>
</dbReference>
<evidence type="ECO:0000256" key="2">
    <source>
        <dbReference type="SAM" id="Phobius"/>
    </source>
</evidence>